<dbReference type="InterPro" id="IPR027417">
    <property type="entry name" value="P-loop_NTPase"/>
</dbReference>
<feature type="domain" description="Obg" evidence="6">
    <location>
        <begin position="1"/>
        <end position="215"/>
    </location>
</feature>
<dbReference type="InterPro" id="IPR036726">
    <property type="entry name" value="GTP1_OBG_dom_sf"/>
</dbReference>
<dbReference type="Gene3D" id="3.40.50.300">
    <property type="entry name" value="P-loop containing nucleotide triphosphate hydrolases"/>
    <property type="match status" value="1"/>
</dbReference>
<dbReference type="GO" id="GO:0042254">
    <property type="term" value="P:ribosome biogenesis"/>
    <property type="evidence" value="ECO:0007669"/>
    <property type="project" value="UniProtKB-UniRule"/>
</dbReference>
<dbReference type="Proteomes" id="UP000241890">
    <property type="component" value="Unassembled WGS sequence"/>
</dbReference>
<keyword evidence="2" id="KW-0547">Nucleotide-binding</keyword>
<reference evidence="7 8" key="1">
    <citation type="submission" date="2017-12" db="EMBL/GenBank/DDBJ databases">
        <title>Sequencing, de novo assembly and annotation of complete genome of a new Thraustochytrid species, strain FCC1311.</title>
        <authorList>
            <person name="Sedici K."/>
            <person name="Godart F."/>
            <person name="Aiese Cigliano R."/>
            <person name="Sanseverino W."/>
            <person name="Barakat M."/>
            <person name="Ortet P."/>
            <person name="Marechal E."/>
            <person name="Cagnac O."/>
            <person name="Amato A."/>
        </authorList>
    </citation>
    <scope>NUCLEOTIDE SEQUENCE [LARGE SCALE GENOMIC DNA]</scope>
</reference>
<comment type="caution">
    <text evidence="7">The sequence shown here is derived from an EMBL/GenBank/DDBJ whole genome shotgun (WGS) entry which is preliminary data.</text>
</comment>
<dbReference type="PANTHER" id="PTHR11702">
    <property type="entry name" value="DEVELOPMENTALLY REGULATED GTP-BINDING PROTEIN-RELATED"/>
    <property type="match status" value="1"/>
</dbReference>
<dbReference type="Pfam" id="PF01018">
    <property type="entry name" value="GTP1_OBG"/>
    <property type="match status" value="2"/>
</dbReference>
<keyword evidence="8" id="KW-1185">Reference proteome</keyword>
<dbReference type="InterPro" id="IPR014100">
    <property type="entry name" value="GTP-bd_Obg/CgtA"/>
</dbReference>
<feature type="domain" description="OBG-type G" evidence="5">
    <location>
        <begin position="216"/>
        <end position="456"/>
    </location>
</feature>
<evidence type="ECO:0000313" key="8">
    <source>
        <dbReference type="Proteomes" id="UP000241890"/>
    </source>
</evidence>
<dbReference type="PANTHER" id="PTHR11702:SF31">
    <property type="entry name" value="MITOCHONDRIAL RIBOSOME-ASSOCIATED GTPASE 2"/>
    <property type="match status" value="1"/>
</dbReference>
<evidence type="ECO:0000259" key="5">
    <source>
        <dbReference type="PROSITE" id="PS51710"/>
    </source>
</evidence>
<dbReference type="PROSITE" id="PS51710">
    <property type="entry name" value="G_OBG"/>
    <property type="match status" value="1"/>
</dbReference>
<keyword evidence="3" id="KW-0342">GTP-binding</keyword>
<sequence>MTFQASGMKRRPDGGHGGRGGDVVIRASQNMQTLNFNKYSFRGGDGGTGGKQGKRGALGRTVEIQVPPGTLVTELRIPTYESIGGMGHDDDDDDADVDEFTREMATMDDQERWTESDEAAFQEFKGVGEFDVDEEVWDEYLELRERRRQAQQEKVIVDLDESGKDFLLVRGGAGGRGNSDQVALSHTFWSKDAFRPKLKGKKGEVREVRLTLKSIADVGLVGFPNAGKSTLLDAISRAAPEIGSYPFTTLHPTIGTVEFSDGEKVTVADIPGLIDGAHANRGLGHRFLRHVERTSAFVYVIDCTLMGLFSDPAKSFAKMTKEDEAEARAAIEKASSNERIVEQVIHNFSHLVNELELYMDGLSSRPCVLVLNKMDALSAADEACDPAAILAALEAHNSRVAEAAAAAETEPGPEDDDEAFEDVGIMLPIPTSIHRVSARRGKGLPHFVKDMRRMLKAAKE</sequence>
<dbReference type="CDD" id="cd01898">
    <property type="entry name" value="Obg"/>
    <property type="match status" value="1"/>
</dbReference>
<dbReference type="PIRSF" id="PIRSF002401">
    <property type="entry name" value="GTP_bd_Obg/CgtA"/>
    <property type="match status" value="1"/>
</dbReference>
<dbReference type="Gene3D" id="2.70.210.12">
    <property type="entry name" value="GTP1/OBG domain"/>
    <property type="match status" value="1"/>
</dbReference>
<dbReference type="SUPFAM" id="SSF82051">
    <property type="entry name" value="Obg GTP-binding protein N-terminal domain"/>
    <property type="match status" value="1"/>
</dbReference>
<feature type="region of interest" description="Disordered" evidence="4">
    <location>
        <begin position="1"/>
        <end position="23"/>
    </location>
</feature>
<evidence type="ECO:0000256" key="3">
    <source>
        <dbReference type="ARBA" id="ARBA00023134"/>
    </source>
</evidence>
<comment type="similarity">
    <text evidence="1">Belongs to the TRAFAC class OBG-HflX-like GTPase superfamily. OBG GTPase family.</text>
</comment>
<dbReference type="Pfam" id="PF01926">
    <property type="entry name" value="MMR_HSR1"/>
    <property type="match status" value="1"/>
</dbReference>
<dbReference type="InterPro" id="IPR006169">
    <property type="entry name" value="GTP1_OBG_dom"/>
</dbReference>
<dbReference type="InterPro" id="IPR031167">
    <property type="entry name" value="G_OBG"/>
</dbReference>
<evidence type="ECO:0000313" key="7">
    <source>
        <dbReference type="EMBL" id="GBG33686.1"/>
    </source>
</evidence>
<dbReference type="PRINTS" id="PR00326">
    <property type="entry name" value="GTP1OBG"/>
</dbReference>
<gene>
    <name evidence="7" type="ORF">FCC1311_099092</name>
</gene>
<dbReference type="AlphaFoldDB" id="A0A2R5GS24"/>
<dbReference type="GO" id="GO:0003924">
    <property type="term" value="F:GTPase activity"/>
    <property type="evidence" value="ECO:0007669"/>
    <property type="project" value="InterPro"/>
</dbReference>
<evidence type="ECO:0000256" key="1">
    <source>
        <dbReference type="ARBA" id="ARBA00007699"/>
    </source>
</evidence>
<name>A0A2R5GS24_9STRA</name>
<dbReference type="InParanoid" id="A0A2R5GS24"/>
<organism evidence="7 8">
    <name type="scientific">Hondaea fermentalgiana</name>
    <dbReference type="NCBI Taxonomy" id="2315210"/>
    <lineage>
        <taxon>Eukaryota</taxon>
        <taxon>Sar</taxon>
        <taxon>Stramenopiles</taxon>
        <taxon>Bigyra</taxon>
        <taxon>Labyrinthulomycetes</taxon>
        <taxon>Thraustochytrida</taxon>
        <taxon>Thraustochytriidae</taxon>
        <taxon>Hondaea</taxon>
    </lineage>
</organism>
<dbReference type="PROSITE" id="PS51883">
    <property type="entry name" value="OBG"/>
    <property type="match status" value="1"/>
</dbReference>
<dbReference type="SUPFAM" id="SSF52540">
    <property type="entry name" value="P-loop containing nucleoside triphosphate hydrolases"/>
    <property type="match status" value="1"/>
</dbReference>
<feature type="region of interest" description="Disordered" evidence="4">
    <location>
        <begin position="37"/>
        <end position="58"/>
    </location>
</feature>
<dbReference type="EMBL" id="BEYU01000166">
    <property type="protein sequence ID" value="GBG33686.1"/>
    <property type="molecule type" value="Genomic_DNA"/>
</dbReference>
<dbReference type="OrthoDB" id="347018at2759"/>
<dbReference type="InterPro" id="IPR006073">
    <property type="entry name" value="GTP-bd"/>
</dbReference>
<evidence type="ECO:0000256" key="2">
    <source>
        <dbReference type="ARBA" id="ARBA00022741"/>
    </source>
</evidence>
<accession>A0A2R5GS24</accession>
<dbReference type="GO" id="GO:0005525">
    <property type="term" value="F:GTP binding"/>
    <property type="evidence" value="ECO:0007669"/>
    <property type="project" value="UniProtKB-KW"/>
</dbReference>
<evidence type="ECO:0000259" key="6">
    <source>
        <dbReference type="PROSITE" id="PS51883"/>
    </source>
</evidence>
<evidence type="ECO:0000256" key="4">
    <source>
        <dbReference type="SAM" id="MobiDB-lite"/>
    </source>
</evidence>
<proteinExistence type="inferred from homology"/>
<protein>
    <submittedName>
        <fullName evidence="7">GTP-binding protein 10-like</fullName>
    </submittedName>
</protein>
<dbReference type="InterPro" id="IPR045086">
    <property type="entry name" value="OBG_GTPase"/>
</dbReference>
<dbReference type="GO" id="GO:0005739">
    <property type="term" value="C:mitochondrion"/>
    <property type="evidence" value="ECO:0007669"/>
    <property type="project" value="TreeGrafter"/>
</dbReference>
<dbReference type="GO" id="GO:0000287">
    <property type="term" value="F:magnesium ion binding"/>
    <property type="evidence" value="ECO:0007669"/>
    <property type="project" value="InterPro"/>
</dbReference>